<dbReference type="Proteomes" id="UP000310158">
    <property type="component" value="Unassembled WGS sequence"/>
</dbReference>
<comment type="caution">
    <text evidence="2">The sequence shown here is derived from an EMBL/GenBank/DDBJ whole genome shotgun (WGS) entry which is preliminary data.</text>
</comment>
<reference evidence="2 3" key="1">
    <citation type="submission" date="2019-02" db="EMBL/GenBank/DDBJ databases">
        <title>Genome sequencing of the rare red list fungi Bondarzewia mesenterica.</title>
        <authorList>
            <person name="Buettner E."/>
            <person name="Kellner H."/>
        </authorList>
    </citation>
    <scope>NUCLEOTIDE SEQUENCE [LARGE SCALE GENOMIC DNA]</scope>
    <source>
        <strain evidence="2 3">DSM 108281</strain>
    </source>
</reference>
<keyword evidence="3" id="KW-1185">Reference proteome</keyword>
<proteinExistence type="predicted"/>
<name>A0A4S4LZF5_9AGAM</name>
<gene>
    <name evidence="2" type="ORF">EW146_g2915</name>
</gene>
<evidence type="ECO:0000313" key="3">
    <source>
        <dbReference type="Proteomes" id="UP000310158"/>
    </source>
</evidence>
<feature type="chain" id="PRO_5020207746" evidence="1">
    <location>
        <begin position="24"/>
        <end position="152"/>
    </location>
</feature>
<keyword evidence="1" id="KW-0732">Signal</keyword>
<evidence type="ECO:0000256" key="1">
    <source>
        <dbReference type="SAM" id="SignalP"/>
    </source>
</evidence>
<organism evidence="2 3">
    <name type="scientific">Bondarzewia mesenterica</name>
    <dbReference type="NCBI Taxonomy" id="1095465"/>
    <lineage>
        <taxon>Eukaryota</taxon>
        <taxon>Fungi</taxon>
        <taxon>Dikarya</taxon>
        <taxon>Basidiomycota</taxon>
        <taxon>Agaricomycotina</taxon>
        <taxon>Agaricomycetes</taxon>
        <taxon>Russulales</taxon>
        <taxon>Bondarzewiaceae</taxon>
        <taxon>Bondarzewia</taxon>
    </lineage>
</organism>
<accession>A0A4S4LZF5</accession>
<dbReference type="AlphaFoldDB" id="A0A4S4LZF5"/>
<protein>
    <submittedName>
        <fullName evidence="2">Uncharacterized protein</fullName>
    </submittedName>
</protein>
<dbReference type="OrthoDB" id="3178264at2759"/>
<evidence type="ECO:0000313" key="2">
    <source>
        <dbReference type="EMBL" id="THH17992.1"/>
    </source>
</evidence>
<feature type="signal peptide" evidence="1">
    <location>
        <begin position="1"/>
        <end position="23"/>
    </location>
</feature>
<sequence>MLSLISPALIFSAIMACAFFATASPLARRQIGNVQCNVDRLEFVVGLQETSDQVDVLAAELGNTTFASAVTTAQEGIHATFIAADGIANAVFKNTTAPPELRGQVGGNITVIAQALSSINTTDSAANTTLQQALTLLRGAAFAADSVVEDCH</sequence>
<dbReference type="EMBL" id="SGPL01000090">
    <property type="protein sequence ID" value="THH17992.1"/>
    <property type="molecule type" value="Genomic_DNA"/>
</dbReference>